<dbReference type="InterPro" id="IPR011234">
    <property type="entry name" value="Fumarylacetoacetase-like_C"/>
</dbReference>
<evidence type="ECO:0000259" key="3">
    <source>
        <dbReference type="Pfam" id="PF01557"/>
    </source>
</evidence>
<accession>A0ABN3BSW6</accession>
<keyword evidence="2" id="KW-0479">Metal-binding</keyword>
<gene>
    <name evidence="4" type="ORF">GCM10009849_18780</name>
</gene>
<dbReference type="Pfam" id="PF01557">
    <property type="entry name" value="FAA_hydrolase"/>
    <property type="match status" value="1"/>
</dbReference>
<dbReference type="Gene3D" id="3.90.850.10">
    <property type="entry name" value="Fumarylacetoacetase-like, C-terminal domain"/>
    <property type="match status" value="1"/>
</dbReference>
<feature type="domain" description="Fumarylacetoacetase-like C-terminal" evidence="3">
    <location>
        <begin position="72"/>
        <end position="272"/>
    </location>
</feature>
<dbReference type="GO" id="GO:0016787">
    <property type="term" value="F:hydrolase activity"/>
    <property type="evidence" value="ECO:0007669"/>
    <property type="project" value="UniProtKB-KW"/>
</dbReference>
<evidence type="ECO:0000256" key="2">
    <source>
        <dbReference type="ARBA" id="ARBA00022723"/>
    </source>
</evidence>
<comment type="similarity">
    <text evidence="1">Belongs to the FAH family.</text>
</comment>
<evidence type="ECO:0000256" key="1">
    <source>
        <dbReference type="ARBA" id="ARBA00010211"/>
    </source>
</evidence>
<dbReference type="PANTHER" id="PTHR42796:SF4">
    <property type="entry name" value="FUMARYLACETOACETATE HYDROLASE DOMAIN-CONTAINING PROTEIN 2A"/>
    <property type="match status" value="1"/>
</dbReference>
<dbReference type="EMBL" id="BAAAQW010000005">
    <property type="protein sequence ID" value="GAA2200021.1"/>
    <property type="molecule type" value="Genomic_DNA"/>
</dbReference>
<dbReference type="InterPro" id="IPR051121">
    <property type="entry name" value="FAH"/>
</dbReference>
<dbReference type="SUPFAM" id="SSF56529">
    <property type="entry name" value="FAH"/>
    <property type="match status" value="1"/>
</dbReference>
<sequence>MKLATLRTPGLGTGRTVAVRQDEDAYVEVTGYADLGTLLAVPGWQEIAAKADGARHPIEGADLAPVVPTPSKVLCVGLNYASHIKEMGRDLPAYPTLFAKFAETLTGPYDEIELPAADHAIDWEAELVVVIGKQARRVPEAEAGEYIAGYTAANDISMRSYQFRTKEWLQGKMWERSTPVGPVMVTPEELDRDAAITTDVDGNRMQMGSIGDLVFTPEHLVSYISEIITLNPGDLILTGTTGGVGRARTPEVYLTDGQTVTVSVEGIGELRNVARAQAELPAVLPAGVVLPENAAADTGA</sequence>
<dbReference type="PANTHER" id="PTHR42796">
    <property type="entry name" value="FUMARYLACETOACETATE HYDROLASE DOMAIN-CONTAINING PROTEIN 2A-RELATED"/>
    <property type="match status" value="1"/>
</dbReference>
<dbReference type="RefSeq" id="WP_344299441.1">
    <property type="nucleotide sequence ID" value="NZ_BAAAQW010000005.1"/>
</dbReference>
<evidence type="ECO:0000313" key="5">
    <source>
        <dbReference type="Proteomes" id="UP001500432"/>
    </source>
</evidence>
<keyword evidence="5" id="KW-1185">Reference proteome</keyword>
<dbReference type="Proteomes" id="UP001500432">
    <property type="component" value="Unassembled WGS sequence"/>
</dbReference>
<name>A0ABN3BSW6_9MICC</name>
<organism evidence="4 5">
    <name type="scientific">Sinomonas flava</name>
    <dbReference type="NCBI Taxonomy" id="496857"/>
    <lineage>
        <taxon>Bacteria</taxon>
        <taxon>Bacillati</taxon>
        <taxon>Actinomycetota</taxon>
        <taxon>Actinomycetes</taxon>
        <taxon>Micrococcales</taxon>
        <taxon>Micrococcaceae</taxon>
        <taxon>Sinomonas</taxon>
    </lineage>
</organism>
<proteinExistence type="inferred from homology"/>
<dbReference type="InterPro" id="IPR036663">
    <property type="entry name" value="Fumarylacetoacetase_C_sf"/>
</dbReference>
<reference evidence="4 5" key="1">
    <citation type="journal article" date="2019" name="Int. J. Syst. Evol. Microbiol.">
        <title>The Global Catalogue of Microorganisms (GCM) 10K type strain sequencing project: providing services to taxonomists for standard genome sequencing and annotation.</title>
        <authorList>
            <consortium name="The Broad Institute Genomics Platform"/>
            <consortium name="The Broad Institute Genome Sequencing Center for Infectious Disease"/>
            <person name="Wu L."/>
            <person name="Ma J."/>
        </authorList>
    </citation>
    <scope>NUCLEOTIDE SEQUENCE [LARGE SCALE GENOMIC DNA]</scope>
    <source>
        <strain evidence="4 5">JCM 16034</strain>
    </source>
</reference>
<keyword evidence="4" id="KW-0378">Hydrolase</keyword>
<protein>
    <submittedName>
        <fullName evidence="4">Fumarylacetoacetate hydrolase family protein</fullName>
    </submittedName>
</protein>
<comment type="caution">
    <text evidence="4">The sequence shown here is derived from an EMBL/GenBank/DDBJ whole genome shotgun (WGS) entry which is preliminary data.</text>
</comment>
<evidence type="ECO:0000313" key="4">
    <source>
        <dbReference type="EMBL" id="GAA2200021.1"/>
    </source>
</evidence>